<sequence length="99" mass="9887">MTAVVTSGVDDRDAGAASGLMNTTKQVGGVLGLAVLVSTTTSTGRTAPELVADYAHAFLLIACALAAVAALALALPVHRDAKNQAKLPSTCIIRSGTPV</sequence>
<dbReference type="SUPFAM" id="SSF103473">
    <property type="entry name" value="MFS general substrate transporter"/>
    <property type="match status" value="1"/>
</dbReference>
<gene>
    <name evidence="2" type="ORF">E1161_04425</name>
</gene>
<evidence type="ECO:0000313" key="3">
    <source>
        <dbReference type="Proteomes" id="UP000294744"/>
    </source>
</evidence>
<reference evidence="2 3" key="1">
    <citation type="submission" date="2019-03" db="EMBL/GenBank/DDBJ databases">
        <title>Draft genome sequences of novel Actinobacteria.</title>
        <authorList>
            <person name="Sahin N."/>
            <person name="Ay H."/>
            <person name="Saygin H."/>
        </authorList>
    </citation>
    <scope>NUCLEOTIDE SEQUENCE [LARGE SCALE GENOMIC DNA]</scope>
    <source>
        <strain evidence="2 3">16K404</strain>
    </source>
</reference>
<accession>A0A4R4V2D9</accession>
<organism evidence="2 3">
    <name type="scientific">Saccharopolyspora aridisoli</name>
    <dbReference type="NCBI Taxonomy" id="2530385"/>
    <lineage>
        <taxon>Bacteria</taxon>
        <taxon>Bacillati</taxon>
        <taxon>Actinomycetota</taxon>
        <taxon>Actinomycetes</taxon>
        <taxon>Pseudonocardiales</taxon>
        <taxon>Pseudonocardiaceae</taxon>
        <taxon>Saccharopolyspora</taxon>
    </lineage>
</organism>
<dbReference type="Proteomes" id="UP000294744">
    <property type="component" value="Unassembled WGS sequence"/>
</dbReference>
<protein>
    <recommendedName>
        <fullName evidence="4">MFS transporter</fullName>
    </recommendedName>
</protein>
<keyword evidence="3" id="KW-1185">Reference proteome</keyword>
<dbReference type="RefSeq" id="WP_132619842.1">
    <property type="nucleotide sequence ID" value="NZ_SMKV01000004.1"/>
</dbReference>
<evidence type="ECO:0000313" key="2">
    <source>
        <dbReference type="EMBL" id="TDC95433.1"/>
    </source>
</evidence>
<proteinExistence type="predicted"/>
<feature type="transmembrane region" description="Helical" evidence="1">
    <location>
        <begin position="54"/>
        <end position="77"/>
    </location>
</feature>
<keyword evidence="1" id="KW-0812">Transmembrane</keyword>
<evidence type="ECO:0008006" key="4">
    <source>
        <dbReference type="Google" id="ProtNLM"/>
    </source>
</evidence>
<evidence type="ECO:0000256" key="1">
    <source>
        <dbReference type="SAM" id="Phobius"/>
    </source>
</evidence>
<dbReference type="InterPro" id="IPR036259">
    <property type="entry name" value="MFS_trans_sf"/>
</dbReference>
<keyword evidence="1" id="KW-0472">Membrane</keyword>
<dbReference type="EMBL" id="SMKV01000004">
    <property type="protein sequence ID" value="TDC95433.1"/>
    <property type="molecule type" value="Genomic_DNA"/>
</dbReference>
<keyword evidence="1" id="KW-1133">Transmembrane helix</keyword>
<dbReference type="AlphaFoldDB" id="A0A4R4V2D9"/>
<name>A0A4R4V2D9_9PSEU</name>
<comment type="caution">
    <text evidence="2">The sequence shown here is derived from an EMBL/GenBank/DDBJ whole genome shotgun (WGS) entry which is preliminary data.</text>
</comment>